<protein>
    <submittedName>
        <fullName evidence="2">Uncharacterized protein</fullName>
    </submittedName>
</protein>
<proteinExistence type="predicted"/>
<dbReference type="EMBL" id="JAMFMB010000031">
    <property type="protein sequence ID" value="MCL6285546.1"/>
    <property type="molecule type" value="Genomic_DNA"/>
</dbReference>
<accession>A0ABT0Q6N6</accession>
<dbReference type="RefSeq" id="WP_249712445.1">
    <property type="nucleotide sequence ID" value="NZ_JAMFMB010000031.1"/>
</dbReference>
<name>A0ABT0Q6N6_9RHOB</name>
<dbReference type="Pfam" id="PF20341">
    <property type="entry name" value="DUF6636"/>
    <property type="match status" value="1"/>
</dbReference>
<feature type="chain" id="PRO_5046427849" evidence="1">
    <location>
        <begin position="19"/>
        <end position="135"/>
    </location>
</feature>
<reference evidence="2" key="1">
    <citation type="submission" date="2022-05" db="EMBL/GenBank/DDBJ databases">
        <authorList>
            <person name="Park J.-S."/>
        </authorList>
    </citation>
    <scope>NUCLEOTIDE SEQUENCE</scope>
    <source>
        <strain evidence="2">2012CJ41-6</strain>
    </source>
</reference>
<evidence type="ECO:0000256" key="1">
    <source>
        <dbReference type="SAM" id="SignalP"/>
    </source>
</evidence>
<keyword evidence="3" id="KW-1185">Reference proteome</keyword>
<sequence length="135" mass="14815">MFRIFSFCFLVFSAPVLADVWTFETPSENIQCVVGQGAGSSDLECTIIERYGPPALPRPASCASDWGHSFLMYDTGPVQMLCAPLNHSRGGYDRAEYGITGRFGGFTCHSSRKGLDCRNLDGHGFFLSRAVQSVF</sequence>
<feature type="signal peptide" evidence="1">
    <location>
        <begin position="1"/>
        <end position="18"/>
    </location>
</feature>
<dbReference type="InterPro" id="IPR046576">
    <property type="entry name" value="DUF6636"/>
</dbReference>
<evidence type="ECO:0000313" key="3">
    <source>
        <dbReference type="Proteomes" id="UP001203880"/>
    </source>
</evidence>
<keyword evidence="1" id="KW-0732">Signal</keyword>
<organism evidence="2 3">
    <name type="scientific">Ruegeria spongiae</name>
    <dbReference type="NCBI Taxonomy" id="2942209"/>
    <lineage>
        <taxon>Bacteria</taxon>
        <taxon>Pseudomonadati</taxon>
        <taxon>Pseudomonadota</taxon>
        <taxon>Alphaproteobacteria</taxon>
        <taxon>Rhodobacterales</taxon>
        <taxon>Roseobacteraceae</taxon>
        <taxon>Ruegeria</taxon>
    </lineage>
</organism>
<comment type="caution">
    <text evidence="2">The sequence shown here is derived from an EMBL/GenBank/DDBJ whole genome shotgun (WGS) entry which is preliminary data.</text>
</comment>
<gene>
    <name evidence="2" type="ORF">M3P21_18610</name>
</gene>
<evidence type="ECO:0000313" key="2">
    <source>
        <dbReference type="EMBL" id="MCL6285546.1"/>
    </source>
</evidence>
<dbReference type="Proteomes" id="UP001203880">
    <property type="component" value="Unassembled WGS sequence"/>
</dbReference>